<feature type="domain" description="Peptidoglycan binding-like" evidence="1">
    <location>
        <begin position="211"/>
        <end position="260"/>
    </location>
</feature>
<evidence type="ECO:0000313" key="4">
    <source>
        <dbReference type="Proteomes" id="UP000722336"/>
    </source>
</evidence>
<dbReference type="Pfam" id="PF01471">
    <property type="entry name" value="PG_binding_1"/>
    <property type="match status" value="1"/>
</dbReference>
<reference evidence="3 4" key="1">
    <citation type="submission" date="2021-04" db="EMBL/GenBank/DDBJ databases">
        <authorList>
            <person name="Pira H."/>
            <person name="Risdian C."/>
            <person name="Wink J."/>
        </authorList>
    </citation>
    <scope>NUCLEOTIDE SEQUENCE [LARGE SCALE GENOMIC DNA]</scope>
    <source>
        <strain evidence="3 4">WHA3</strain>
    </source>
</reference>
<evidence type="ECO:0000313" key="3">
    <source>
        <dbReference type="EMBL" id="MBV7255855.1"/>
    </source>
</evidence>
<accession>A0ABS6SCA3</accession>
<comment type="caution">
    <text evidence="3">The sequence shown here is derived from an EMBL/GenBank/DDBJ whole genome shotgun (WGS) entry which is preliminary data.</text>
</comment>
<name>A0ABS6SCA3_9SPHN</name>
<proteinExistence type="predicted"/>
<evidence type="ECO:0000259" key="1">
    <source>
        <dbReference type="Pfam" id="PF01471"/>
    </source>
</evidence>
<protein>
    <submittedName>
        <fullName evidence="3">DUF3380 domain-containing protein</fullName>
    </submittedName>
</protein>
<organism evidence="3 4">
    <name type="scientific">Pacificimonas pallii</name>
    <dbReference type="NCBI Taxonomy" id="2827236"/>
    <lineage>
        <taxon>Bacteria</taxon>
        <taxon>Pseudomonadati</taxon>
        <taxon>Pseudomonadota</taxon>
        <taxon>Alphaproteobacteria</taxon>
        <taxon>Sphingomonadales</taxon>
        <taxon>Sphingosinicellaceae</taxon>
        <taxon>Pacificimonas</taxon>
    </lineage>
</organism>
<dbReference type="EMBL" id="JAGSPA010000001">
    <property type="protein sequence ID" value="MBV7255855.1"/>
    <property type="molecule type" value="Genomic_DNA"/>
</dbReference>
<dbReference type="InterPro" id="IPR024408">
    <property type="entry name" value="Muramidase"/>
</dbReference>
<evidence type="ECO:0000259" key="2">
    <source>
        <dbReference type="Pfam" id="PF11860"/>
    </source>
</evidence>
<dbReference type="Pfam" id="PF11860">
    <property type="entry name" value="Muramidase"/>
    <property type="match status" value="1"/>
</dbReference>
<gene>
    <name evidence="3" type="ORF">KCG44_03535</name>
</gene>
<keyword evidence="4" id="KW-1185">Reference proteome</keyword>
<dbReference type="RefSeq" id="WP_218444239.1">
    <property type="nucleotide sequence ID" value="NZ_JAGSPA010000001.1"/>
</dbReference>
<feature type="domain" description="N-acetylmuramidase" evidence="2">
    <location>
        <begin position="28"/>
        <end position="191"/>
    </location>
</feature>
<sequence>MSDEFIGTGAKMTAGAIEQAARDLDCQVAAVKAVMEVESAGGGFFRNKKPKILFERHHFAKFTNNAYNGTHPDISSRRAGGYKGGAHEYGRLSRAIALDREAGLKSASWGMFQIMGWNHKLCGYANVEDFITAMVTSEDTHLEAFIGYVKSRKLKDELQRLDWRGFARGYNGAAYEKNKYHIKMADAFRRHSMAPFQTENGRKLISMGAKGKDVRDLQKALDLIVDGDFGPATKAAVKKYQKEKNLKADGVVGSMTWHALGL</sequence>
<dbReference type="InterPro" id="IPR002477">
    <property type="entry name" value="Peptidoglycan-bd-like"/>
</dbReference>
<dbReference type="Proteomes" id="UP000722336">
    <property type="component" value="Unassembled WGS sequence"/>
</dbReference>